<dbReference type="PROSITE" id="PS51462">
    <property type="entry name" value="NUDIX"/>
    <property type="match status" value="1"/>
</dbReference>
<dbReference type="EMBL" id="STGX01000007">
    <property type="protein sequence ID" value="THV28786.1"/>
    <property type="molecule type" value="Genomic_DNA"/>
</dbReference>
<dbReference type="PANTHER" id="PTHR43046">
    <property type="entry name" value="GDP-MANNOSE MANNOSYL HYDROLASE"/>
    <property type="match status" value="1"/>
</dbReference>
<keyword evidence="2" id="KW-0378">Hydrolase</keyword>
<reference evidence="4 5" key="1">
    <citation type="journal article" date="2018" name="Int. J. Syst. Evol. Microbiol.">
        <title>Glycomyces paridis sp. nov., isolated from the medicinal plant Paris polyphylla.</title>
        <authorList>
            <person name="Fang X.M."/>
            <person name="Bai J.L."/>
            <person name="Su J."/>
            <person name="Zhao L.L."/>
            <person name="Liu H.Y."/>
            <person name="Ma B.P."/>
            <person name="Zhang Y.Q."/>
            <person name="Yu L.Y."/>
        </authorList>
    </citation>
    <scope>NUCLEOTIDE SEQUENCE [LARGE SCALE GENOMIC DNA]</scope>
    <source>
        <strain evidence="4 5">CPCC 204357</strain>
    </source>
</reference>
<organism evidence="4 5">
    <name type="scientific">Glycomyces paridis</name>
    <dbReference type="NCBI Taxonomy" id="2126555"/>
    <lineage>
        <taxon>Bacteria</taxon>
        <taxon>Bacillati</taxon>
        <taxon>Actinomycetota</taxon>
        <taxon>Actinomycetes</taxon>
        <taxon>Glycomycetales</taxon>
        <taxon>Glycomycetaceae</taxon>
        <taxon>Glycomyces</taxon>
    </lineage>
</organism>
<dbReference type="Proteomes" id="UP000305792">
    <property type="component" value="Unassembled WGS sequence"/>
</dbReference>
<dbReference type="OrthoDB" id="21568at2"/>
<dbReference type="InterPro" id="IPR015797">
    <property type="entry name" value="NUDIX_hydrolase-like_dom_sf"/>
</dbReference>
<evidence type="ECO:0000256" key="1">
    <source>
        <dbReference type="ARBA" id="ARBA00001946"/>
    </source>
</evidence>
<evidence type="ECO:0000256" key="2">
    <source>
        <dbReference type="ARBA" id="ARBA00022801"/>
    </source>
</evidence>
<sequence length="133" mass="14505">MPGHVTASAIVLNRSGRVLLVHHKTLDRWLQPGGHVEPTDVSLPQAAMREAVEETGVAALRLADPVPLHVDVHAIPANPSKGEGAHSHYDVRYLFRAPTDDLTPQPAEVHAAEWRPTTDLDDPELTRRTNAAI</sequence>
<dbReference type="GO" id="GO:0016787">
    <property type="term" value="F:hydrolase activity"/>
    <property type="evidence" value="ECO:0007669"/>
    <property type="project" value="UniProtKB-KW"/>
</dbReference>
<feature type="domain" description="Nudix hydrolase" evidence="3">
    <location>
        <begin position="2"/>
        <end position="133"/>
    </location>
</feature>
<evidence type="ECO:0000313" key="4">
    <source>
        <dbReference type="EMBL" id="THV28786.1"/>
    </source>
</evidence>
<dbReference type="Gene3D" id="3.90.79.10">
    <property type="entry name" value="Nucleoside Triphosphate Pyrophosphohydrolase"/>
    <property type="match status" value="1"/>
</dbReference>
<comment type="caution">
    <text evidence="4">The sequence shown here is derived from an EMBL/GenBank/DDBJ whole genome shotgun (WGS) entry which is preliminary data.</text>
</comment>
<keyword evidence="5" id="KW-1185">Reference proteome</keyword>
<dbReference type="SUPFAM" id="SSF55811">
    <property type="entry name" value="Nudix"/>
    <property type="match status" value="1"/>
</dbReference>
<protein>
    <submittedName>
        <fullName evidence="4">NUDIX domain-containing protein</fullName>
    </submittedName>
</protein>
<dbReference type="InterPro" id="IPR000086">
    <property type="entry name" value="NUDIX_hydrolase_dom"/>
</dbReference>
<dbReference type="AlphaFoldDB" id="A0A4V4HP74"/>
<gene>
    <name evidence="4" type="ORF">E9998_11585</name>
</gene>
<proteinExistence type="predicted"/>
<dbReference type="CDD" id="cd03674">
    <property type="entry name" value="NUDIX_Hydrolase"/>
    <property type="match status" value="1"/>
</dbReference>
<dbReference type="PANTHER" id="PTHR43046:SF14">
    <property type="entry name" value="MUTT_NUDIX FAMILY PROTEIN"/>
    <property type="match status" value="1"/>
</dbReference>
<name>A0A4V4HP74_9ACTN</name>
<evidence type="ECO:0000313" key="5">
    <source>
        <dbReference type="Proteomes" id="UP000305792"/>
    </source>
</evidence>
<dbReference type="Pfam" id="PF00293">
    <property type="entry name" value="NUDIX"/>
    <property type="match status" value="1"/>
</dbReference>
<evidence type="ECO:0000259" key="3">
    <source>
        <dbReference type="PROSITE" id="PS51462"/>
    </source>
</evidence>
<comment type="cofactor">
    <cofactor evidence="1">
        <name>Mg(2+)</name>
        <dbReference type="ChEBI" id="CHEBI:18420"/>
    </cofactor>
</comment>
<accession>A0A4V4HP74</accession>